<dbReference type="PRINTS" id="PR00420">
    <property type="entry name" value="RNGMNOXGNASE"/>
</dbReference>
<dbReference type="SUPFAM" id="SSF51905">
    <property type="entry name" value="FAD/NAD(P)-binding domain"/>
    <property type="match status" value="1"/>
</dbReference>
<evidence type="ECO:0000313" key="3">
    <source>
        <dbReference type="Proteomes" id="UP000612893"/>
    </source>
</evidence>
<name>A0A934K917_9BACT</name>
<dbReference type="RefSeq" id="WP_338200562.1">
    <property type="nucleotide sequence ID" value="NZ_JAEKNR010000084.1"/>
</dbReference>
<dbReference type="InterPro" id="IPR002938">
    <property type="entry name" value="FAD-bd"/>
</dbReference>
<dbReference type="PANTHER" id="PTHR42685">
    <property type="entry name" value="GERANYLGERANYL DIPHOSPHATE REDUCTASE"/>
    <property type="match status" value="1"/>
</dbReference>
<dbReference type="PANTHER" id="PTHR42685:SF19">
    <property type="entry name" value="POSSIBLE OXIDOREDUCTASE"/>
    <property type="match status" value="1"/>
</dbReference>
<dbReference type="Pfam" id="PF01494">
    <property type="entry name" value="FAD_binding_3"/>
    <property type="match status" value="1"/>
</dbReference>
<organism evidence="2 3">
    <name type="scientific">Candidatus Nephthysia bennettiae</name>
    <dbReference type="NCBI Taxonomy" id="3127016"/>
    <lineage>
        <taxon>Bacteria</taxon>
        <taxon>Bacillati</taxon>
        <taxon>Candidatus Dormiibacterota</taxon>
        <taxon>Candidatus Dormibacteria</taxon>
        <taxon>Candidatus Dormibacterales</taxon>
        <taxon>Candidatus Dormibacteraceae</taxon>
        <taxon>Candidatus Nephthysia</taxon>
    </lineage>
</organism>
<accession>A0A934K917</accession>
<keyword evidence="3" id="KW-1185">Reference proteome</keyword>
<protein>
    <submittedName>
        <fullName evidence="2">NAD(P)/FAD-dependent oxidoreductase</fullName>
    </submittedName>
</protein>
<feature type="domain" description="FAD-binding" evidence="1">
    <location>
        <begin position="3"/>
        <end position="312"/>
    </location>
</feature>
<reference evidence="2" key="1">
    <citation type="submission" date="2020-10" db="EMBL/GenBank/DDBJ databases">
        <title>Ca. Dormibacterota MAGs.</title>
        <authorList>
            <person name="Montgomery K."/>
        </authorList>
    </citation>
    <scope>NUCLEOTIDE SEQUENCE [LARGE SCALE GENOMIC DNA]</scope>
    <source>
        <strain evidence="2">SC8812_S17_10</strain>
    </source>
</reference>
<gene>
    <name evidence="2" type="ORF">JF922_07560</name>
</gene>
<dbReference type="Gene3D" id="3.50.50.60">
    <property type="entry name" value="FAD/NAD(P)-binding domain"/>
    <property type="match status" value="1"/>
</dbReference>
<dbReference type="AlphaFoldDB" id="A0A934K917"/>
<dbReference type="InterPro" id="IPR036188">
    <property type="entry name" value="FAD/NAD-bd_sf"/>
</dbReference>
<sequence length="386" mass="39332">MDADLVVIGGGPVGAALAMFLGRAGRRVTVLEKSGSFPRDKPCGEGLMPSGVGVLDRLGVDLIGAGFPPLRGVRYRLASGGSAGGTFRSGAGCGVRRTRLDQLLAERAAATPGVELLLGCAATGLSADAAGARVETASGELRARAVVGADGLRSSVARWLGWARPPHGAARYGLVGHLAYDGPRVEEIVVTLLGRVEVYSAPTSGDELLVAVLGPRGALRRPGQSVLESYRGISAEAHPELAGAAVTSAVHGAGPFRVGPARVAQGRVFLAGDAAGFTDPLTGDGIAAGLVQAETLGRFLLPELEGSGAPARAAARYRAWRTGQWRRRRLVSGLALGLSGSATLGRRALAGLGRRPGALQSLLEVNDGSRGLHSLSPGDWAALAGF</sequence>
<proteinExistence type="predicted"/>
<evidence type="ECO:0000259" key="1">
    <source>
        <dbReference type="Pfam" id="PF01494"/>
    </source>
</evidence>
<evidence type="ECO:0000313" key="2">
    <source>
        <dbReference type="EMBL" id="MBJ7597930.1"/>
    </source>
</evidence>
<dbReference type="Proteomes" id="UP000612893">
    <property type="component" value="Unassembled WGS sequence"/>
</dbReference>
<dbReference type="EMBL" id="JAEKNR010000084">
    <property type="protein sequence ID" value="MBJ7597930.1"/>
    <property type="molecule type" value="Genomic_DNA"/>
</dbReference>
<comment type="caution">
    <text evidence="2">The sequence shown here is derived from an EMBL/GenBank/DDBJ whole genome shotgun (WGS) entry which is preliminary data.</text>
</comment>
<dbReference type="InterPro" id="IPR050407">
    <property type="entry name" value="Geranylgeranyl_reductase"/>
</dbReference>